<name>A0A239GGY3_9ACTN</name>
<dbReference type="AlphaFoldDB" id="A0A239GGY3"/>
<gene>
    <name evidence="2" type="ORF">SAMN05443665_1007197</name>
</gene>
<evidence type="ECO:0000313" key="3">
    <source>
        <dbReference type="Proteomes" id="UP000198318"/>
    </source>
</evidence>
<evidence type="ECO:0000259" key="1">
    <source>
        <dbReference type="SMART" id="SM00746"/>
    </source>
</evidence>
<evidence type="ECO:0000313" key="2">
    <source>
        <dbReference type="EMBL" id="SNS68409.1"/>
    </source>
</evidence>
<proteinExistence type="predicted"/>
<feature type="domain" description="TRASH" evidence="1">
    <location>
        <begin position="168"/>
        <end position="206"/>
    </location>
</feature>
<dbReference type="SMART" id="SM00746">
    <property type="entry name" value="TRASH"/>
    <property type="match status" value="1"/>
</dbReference>
<dbReference type="InterPro" id="IPR011017">
    <property type="entry name" value="TRASH_dom"/>
</dbReference>
<dbReference type="OrthoDB" id="1438441at2"/>
<sequence>MFFLEVFVPRGSLTPERRERLARRLTSLDGLTGGEAMHPGTAAAVREVMHVVFHEPETWWSADGPVDARNPRYLVRVHVPNAWRRDLSEPFVRFVTDALAETDEERRRLREEPVAEVHVIGVPERGYGLRGRVLGASDLVAMLGDPFRRSRESGDDDGPVLPEGTVYDPMCGAIVRLGPDAVTLERDGRTYGFCCEHCRRLFISERRTSPEGSTAGSGTAG</sequence>
<dbReference type="EMBL" id="FZOR01000007">
    <property type="protein sequence ID" value="SNS68409.1"/>
    <property type="molecule type" value="Genomic_DNA"/>
</dbReference>
<dbReference type="Proteomes" id="UP000198318">
    <property type="component" value="Unassembled WGS sequence"/>
</dbReference>
<organism evidence="2 3">
    <name type="scientific">Actinomadura meyerae</name>
    <dbReference type="NCBI Taxonomy" id="240840"/>
    <lineage>
        <taxon>Bacteria</taxon>
        <taxon>Bacillati</taxon>
        <taxon>Actinomycetota</taxon>
        <taxon>Actinomycetes</taxon>
        <taxon>Streptosporangiales</taxon>
        <taxon>Thermomonosporaceae</taxon>
        <taxon>Actinomadura</taxon>
    </lineage>
</organism>
<reference evidence="2 3" key="1">
    <citation type="submission" date="2017-06" db="EMBL/GenBank/DDBJ databases">
        <authorList>
            <person name="Kim H.J."/>
            <person name="Triplett B.A."/>
        </authorList>
    </citation>
    <scope>NUCLEOTIDE SEQUENCE [LARGE SCALE GENOMIC DNA]</scope>
    <source>
        <strain evidence="2 3">DSM 44715</strain>
    </source>
</reference>
<protein>
    <submittedName>
        <fullName evidence="2">YHS domain-containing protein</fullName>
    </submittedName>
</protein>
<accession>A0A239GGY3</accession>
<dbReference type="RefSeq" id="WP_089325763.1">
    <property type="nucleotide sequence ID" value="NZ_FZOR01000007.1"/>
</dbReference>
<keyword evidence="3" id="KW-1185">Reference proteome</keyword>